<reference evidence="1" key="1">
    <citation type="submission" date="2014-05" db="EMBL/GenBank/DDBJ databases">
        <authorList>
            <person name="Chronopoulou M."/>
        </authorList>
    </citation>
    <scope>NUCLEOTIDE SEQUENCE</scope>
    <source>
        <tissue evidence="1">Whole organism</tissue>
    </source>
</reference>
<dbReference type="EMBL" id="HACA01033197">
    <property type="protein sequence ID" value="CDW50558.1"/>
    <property type="molecule type" value="Transcribed_RNA"/>
</dbReference>
<protein>
    <submittedName>
        <fullName evidence="1">Uncharacterized protein</fullName>
    </submittedName>
</protein>
<name>A0A0K2VJB3_LEPSM</name>
<organism evidence="1">
    <name type="scientific">Lepeophtheirus salmonis</name>
    <name type="common">Salmon louse</name>
    <name type="synonym">Caligus salmonis</name>
    <dbReference type="NCBI Taxonomy" id="72036"/>
    <lineage>
        <taxon>Eukaryota</taxon>
        <taxon>Metazoa</taxon>
        <taxon>Ecdysozoa</taxon>
        <taxon>Arthropoda</taxon>
        <taxon>Crustacea</taxon>
        <taxon>Multicrustacea</taxon>
        <taxon>Hexanauplia</taxon>
        <taxon>Copepoda</taxon>
        <taxon>Siphonostomatoida</taxon>
        <taxon>Caligidae</taxon>
        <taxon>Lepeophtheirus</taxon>
    </lineage>
</organism>
<proteinExistence type="predicted"/>
<evidence type="ECO:0000313" key="1">
    <source>
        <dbReference type="EMBL" id="CDW50558.1"/>
    </source>
</evidence>
<sequence length="26" mass="3130">MQIQRDVRLLYQLGIEWHPIPTATHL</sequence>
<dbReference type="AlphaFoldDB" id="A0A0K2VJB3"/>
<accession>A0A0K2VJB3</accession>